<dbReference type="InParanoid" id="A0A0C3AG43"/>
<keyword evidence="2" id="KW-1185">Reference proteome</keyword>
<organism evidence="1 2">
    <name type="scientific">Piloderma croceum (strain F 1598)</name>
    <dbReference type="NCBI Taxonomy" id="765440"/>
    <lineage>
        <taxon>Eukaryota</taxon>
        <taxon>Fungi</taxon>
        <taxon>Dikarya</taxon>
        <taxon>Basidiomycota</taxon>
        <taxon>Agaricomycotina</taxon>
        <taxon>Agaricomycetes</taxon>
        <taxon>Agaricomycetidae</taxon>
        <taxon>Atheliales</taxon>
        <taxon>Atheliaceae</taxon>
        <taxon>Piloderma</taxon>
    </lineage>
</organism>
<dbReference type="EMBL" id="KN833107">
    <property type="protein sequence ID" value="KIM72788.1"/>
    <property type="molecule type" value="Genomic_DNA"/>
</dbReference>
<dbReference type="HOGENOM" id="CLU_2085700_0_0_1"/>
<sequence length="117" mass="13205">MVQTADRIHKKNEYSSRAHDGPGPIELCSFHHVQTGGAFYSFASPSYKLFPVRTCLAACLFEHDQTGQVSPLLVFVVTFCHFEHDQTGLVRTRLNRSSYPFTSPCYASLIMFKCLLV</sequence>
<dbReference type="AlphaFoldDB" id="A0A0C3AG43"/>
<evidence type="ECO:0000313" key="1">
    <source>
        <dbReference type="EMBL" id="KIM72788.1"/>
    </source>
</evidence>
<dbReference type="Proteomes" id="UP000054166">
    <property type="component" value="Unassembled WGS sequence"/>
</dbReference>
<name>A0A0C3AG43_PILCF</name>
<protein>
    <submittedName>
        <fullName evidence="1">Uncharacterized protein</fullName>
    </submittedName>
</protein>
<reference evidence="1 2" key="1">
    <citation type="submission" date="2014-04" db="EMBL/GenBank/DDBJ databases">
        <authorList>
            <consortium name="DOE Joint Genome Institute"/>
            <person name="Kuo A."/>
            <person name="Tarkka M."/>
            <person name="Buscot F."/>
            <person name="Kohler A."/>
            <person name="Nagy L.G."/>
            <person name="Floudas D."/>
            <person name="Copeland A."/>
            <person name="Barry K.W."/>
            <person name="Cichocki N."/>
            <person name="Veneault-Fourrey C."/>
            <person name="LaButti K."/>
            <person name="Lindquist E.A."/>
            <person name="Lipzen A."/>
            <person name="Lundell T."/>
            <person name="Morin E."/>
            <person name="Murat C."/>
            <person name="Sun H."/>
            <person name="Tunlid A."/>
            <person name="Henrissat B."/>
            <person name="Grigoriev I.V."/>
            <person name="Hibbett D.S."/>
            <person name="Martin F."/>
            <person name="Nordberg H.P."/>
            <person name="Cantor M.N."/>
            <person name="Hua S.X."/>
        </authorList>
    </citation>
    <scope>NUCLEOTIDE SEQUENCE [LARGE SCALE GENOMIC DNA]</scope>
    <source>
        <strain evidence="1 2">F 1598</strain>
    </source>
</reference>
<evidence type="ECO:0000313" key="2">
    <source>
        <dbReference type="Proteomes" id="UP000054166"/>
    </source>
</evidence>
<reference evidence="2" key="2">
    <citation type="submission" date="2015-01" db="EMBL/GenBank/DDBJ databases">
        <title>Evolutionary Origins and Diversification of the Mycorrhizal Mutualists.</title>
        <authorList>
            <consortium name="DOE Joint Genome Institute"/>
            <consortium name="Mycorrhizal Genomics Consortium"/>
            <person name="Kohler A."/>
            <person name="Kuo A."/>
            <person name="Nagy L.G."/>
            <person name="Floudas D."/>
            <person name="Copeland A."/>
            <person name="Barry K.W."/>
            <person name="Cichocki N."/>
            <person name="Veneault-Fourrey C."/>
            <person name="LaButti K."/>
            <person name="Lindquist E.A."/>
            <person name="Lipzen A."/>
            <person name="Lundell T."/>
            <person name="Morin E."/>
            <person name="Murat C."/>
            <person name="Riley R."/>
            <person name="Ohm R."/>
            <person name="Sun H."/>
            <person name="Tunlid A."/>
            <person name="Henrissat B."/>
            <person name="Grigoriev I.V."/>
            <person name="Hibbett D.S."/>
            <person name="Martin F."/>
        </authorList>
    </citation>
    <scope>NUCLEOTIDE SEQUENCE [LARGE SCALE GENOMIC DNA]</scope>
    <source>
        <strain evidence="2">F 1598</strain>
    </source>
</reference>
<accession>A0A0C3AG43</accession>
<gene>
    <name evidence="1" type="ORF">PILCRDRAFT_737647</name>
</gene>
<proteinExistence type="predicted"/>